<comment type="caution">
    <text evidence="3">The sequence shown here is derived from an EMBL/GenBank/DDBJ whole genome shotgun (WGS) entry which is preliminary data.</text>
</comment>
<keyword evidence="1" id="KW-0472">Membrane</keyword>
<accession>A0AAJ1U2Q1</accession>
<dbReference type="PANTHER" id="PTHR23028:SF53">
    <property type="entry name" value="ACYL_TRANSF_3 DOMAIN-CONTAINING PROTEIN"/>
    <property type="match status" value="1"/>
</dbReference>
<dbReference type="InterPro" id="IPR050879">
    <property type="entry name" value="Acyltransferase_3"/>
</dbReference>
<feature type="transmembrane region" description="Helical" evidence="1">
    <location>
        <begin position="99"/>
        <end position="120"/>
    </location>
</feature>
<feature type="transmembrane region" description="Helical" evidence="1">
    <location>
        <begin position="175"/>
        <end position="192"/>
    </location>
</feature>
<dbReference type="GO" id="GO:0009103">
    <property type="term" value="P:lipopolysaccharide biosynthetic process"/>
    <property type="evidence" value="ECO:0007669"/>
    <property type="project" value="TreeGrafter"/>
</dbReference>
<feature type="transmembrane region" description="Helical" evidence="1">
    <location>
        <begin position="60"/>
        <end position="87"/>
    </location>
</feature>
<feature type="transmembrane region" description="Helical" evidence="1">
    <location>
        <begin position="212"/>
        <end position="229"/>
    </location>
</feature>
<keyword evidence="1" id="KW-1133">Transmembrane helix</keyword>
<evidence type="ECO:0000313" key="3">
    <source>
        <dbReference type="EMBL" id="MDQ0546888.1"/>
    </source>
</evidence>
<proteinExistence type="predicted"/>
<evidence type="ECO:0000313" key="4">
    <source>
        <dbReference type="Proteomes" id="UP001223420"/>
    </source>
</evidence>
<feature type="transmembrane region" description="Helical" evidence="1">
    <location>
        <begin position="338"/>
        <end position="359"/>
    </location>
</feature>
<dbReference type="PANTHER" id="PTHR23028">
    <property type="entry name" value="ACETYLTRANSFERASE"/>
    <property type="match status" value="1"/>
</dbReference>
<evidence type="ECO:0000256" key="1">
    <source>
        <dbReference type="SAM" id="Phobius"/>
    </source>
</evidence>
<keyword evidence="1" id="KW-0812">Transmembrane</keyword>
<dbReference type="Proteomes" id="UP001223420">
    <property type="component" value="Unassembled WGS sequence"/>
</dbReference>
<feature type="transmembrane region" description="Helical" evidence="1">
    <location>
        <begin position="148"/>
        <end position="168"/>
    </location>
</feature>
<evidence type="ECO:0000259" key="2">
    <source>
        <dbReference type="Pfam" id="PF01757"/>
    </source>
</evidence>
<dbReference type="AlphaFoldDB" id="A0AAJ1U2Q1"/>
<name>A0AAJ1U2Q1_9HYPH</name>
<feature type="transmembrane region" description="Helical" evidence="1">
    <location>
        <begin position="236"/>
        <end position="252"/>
    </location>
</feature>
<feature type="domain" description="Acyltransferase 3" evidence="2">
    <location>
        <begin position="18"/>
        <end position="359"/>
    </location>
</feature>
<dbReference type="EMBL" id="JAUSWL010000018">
    <property type="protein sequence ID" value="MDQ0546888.1"/>
    <property type="molecule type" value="Genomic_DNA"/>
</dbReference>
<protein>
    <submittedName>
        <fullName evidence="3">Peptidoglycan/LPS O-acetylase OafA/YrhL</fullName>
    </submittedName>
</protein>
<organism evidence="3 4">
    <name type="scientific">Methylobacterium brachiatum</name>
    <dbReference type="NCBI Taxonomy" id="269660"/>
    <lineage>
        <taxon>Bacteria</taxon>
        <taxon>Pseudomonadati</taxon>
        <taxon>Pseudomonadota</taxon>
        <taxon>Alphaproteobacteria</taxon>
        <taxon>Hyphomicrobiales</taxon>
        <taxon>Methylobacteriaceae</taxon>
        <taxon>Methylobacterium</taxon>
    </lineage>
</organism>
<feature type="transmembrane region" description="Helical" evidence="1">
    <location>
        <begin position="272"/>
        <end position="291"/>
    </location>
</feature>
<reference evidence="3" key="1">
    <citation type="submission" date="2023-07" db="EMBL/GenBank/DDBJ databases">
        <title>Genomic Encyclopedia of Type Strains, Phase IV (KMG-IV): sequencing the most valuable type-strain genomes for metagenomic binning, comparative biology and taxonomic classification.</title>
        <authorList>
            <person name="Goeker M."/>
        </authorList>
    </citation>
    <scope>NUCLEOTIDE SEQUENCE</scope>
    <source>
        <strain evidence="3">DSM 19569</strain>
    </source>
</reference>
<dbReference type="InterPro" id="IPR002656">
    <property type="entry name" value="Acyl_transf_3_dom"/>
</dbReference>
<dbReference type="Pfam" id="PF01757">
    <property type="entry name" value="Acyl_transf_3"/>
    <property type="match status" value="1"/>
</dbReference>
<sequence length="389" mass="42199">MPHQGGEHKFKSHAQMLGLDVARFLAAALVMMFHLAAYAWQAPSSTAGRAFAGAAQYPGLFAWTWFGWVGVELFFVISGFVIAYSAAHTTPPSFLRSRILRLVPAVWLCATLTLLISLAIGRMGSGRYILHAYLDSVLFWPFEPWIDGVYWTLGVEISFYALVFALLCTQSFRRIGAVCAAIGTISALFWWVTLLAPNLADVAGSRLAQLTLLRHGCFFSLGVFLWLVLTKAVTPGRLAMIALCLGAGLIEISDSSRDFLGQMGRAGAQTPLVPCLLFAVCILAMAASVRWNAWLCAHAGDRTCRLVRTAGLMTYPLYLTHNVNGAALTHFLVTALGFGPLAALVTSCGTMLAISFAIVRWPEPVLRRNLAALLAKVRLGEPMTLATNS</sequence>
<dbReference type="GO" id="GO:0016747">
    <property type="term" value="F:acyltransferase activity, transferring groups other than amino-acyl groups"/>
    <property type="evidence" value="ECO:0007669"/>
    <property type="project" value="InterPro"/>
</dbReference>
<feature type="transmembrane region" description="Helical" evidence="1">
    <location>
        <begin position="312"/>
        <end position="332"/>
    </location>
</feature>
<dbReference type="RefSeq" id="WP_007564080.1">
    <property type="nucleotide sequence ID" value="NZ_JAUSWL010000018.1"/>
</dbReference>
<dbReference type="GO" id="GO:0016020">
    <property type="term" value="C:membrane"/>
    <property type="evidence" value="ECO:0007669"/>
    <property type="project" value="TreeGrafter"/>
</dbReference>
<gene>
    <name evidence="3" type="ORF">QO001_005840</name>
</gene>
<feature type="transmembrane region" description="Helical" evidence="1">
    <location>
        <begin position="21"/>
        <end position="40"/>
    </location>
</feature>